<comment type="caution">
    <text evidence="5">The sequence shown here is derived from an EMBL/GenBank/DDBJ whole genome shotgun (WGS) entry which is preliminary data.</text>
</comment>
<keyword evidence="4" id="KW-0482">Metalloprotease</keyword>
<evidence type="ECO:0000256" key="1">
    <source>
        <dbReference type="ARBA" id="ARBA00001947"/>
    </source>
</evidence>
<dbReference type="PANTHER" id="PTHR31817">
    <property type="match status" value="1"/>
</dbReference>
<sequence length="622" mass="68418">MSATTATERGEIVSCLSADKPVRKTLASGARIHIDRPLPFICVHQAVEETQRAAEDIALAHASYLVSEDLGRDIDILNGIGRAMIDRFGAFLVIRVSEFEQDDLLSEDSPYLPEFEIALQTEPRTDTRAALEAAAGAIESVDVKYRSPLVSRTVGERRDTDALTGLDPEFGLLSLRFAPIYRQPDSDAVYTELRERLIANIFDALLQAAAAFSRESGAMEPATHRALGRRAFVDAVRKLDRQMDAVCNSFDFLLAVTPINTAAAWDRFREQKQERAPQLLYRPLAIEVDAQKRALHGIAFENLEDPLLASIYRDRQQELDLQLTAINLRDTTRFRDASRLLYGPVEDALLAAAQDILARPLRDGKAAKGEGGQEGHVDCYELRDAACRMIADYHAEYPGFDAEVVIRDDLPAGMMVSGPCLMISRSTRMTRGRLQALLSHEIGVHLMTYFTGDAQGLRIFRSGLAGYEGIQEGLGVFAEYLAGGLTAGRLRLLAARVVGCAAMLDGAEFVETFRILTRDHGFSDSAAFNLTVRLYRSGGLAKDAIYLRGLRDVLEHLRSGRSLAPYWLGKFAKSQFSQIEELAARGLLRTPPVSPAFLTGELAEQRLAAARAGMTPAELISG</sequence>
<dbReference type="RefSeq" id="WP_386375771.1">
    <property type="nucleotide sequence ID" value="NZ_JBHUMP010000022.1"/>
</dbReference>
<name>A0ABW5U6B5_9RHOB</name>
<dbReference type="EMBL" id="JBHUMP010000022">
    <property type="protein sequence ID" value="MFD2741344.1"/>
    <property type="molecule type" value="Genomic_DNA"/>
</dbReference>
<protein>
    <submittedName>
        <fullName evidence="5">Flavohemoglobin expression-modulating QEGLA motif protein</fullName>
    </submittedName>
</protein>
<dbReference type="Pfam" id="PF08014">
    <property type="entry name" value="MATCAP"/>
    <property type="match status" value="1"/>
</dbReference>
<reference evidence="6" key="1">
    <citation type="journal article" date="2019" name="Int. J. Syst. Evol. Microbiol.">
        <title>The Global Catalogue of Microorganisms (GCM) 10K type strain sequencing project: providing services to taxonomists for standard genome sequencing and annotation.</title>
        <authorList>
            <consortium name="The Broad Institute Genomics Platform"/>
            <consortium name="The Broad Institute Genome Sequencing Center for Infectious Disease"/>
            <person name="Wu L."/>
            <person name="Ma J."/>
        </authorList>
    </citation>
    <scope>NUCLEOTIDE SEQUENCE [LARGE SCALE GENOMIC DNA]</scope>
    <source>
        <strain evidence="6">TISTR 2562</strain>
    </source>
</reference>
<dbReference type="Proteomes" id="UP001597474">
    <property type="component" value="Unassembled WGS sequence"/>
</dbReference>
<evidence type="ECO:0000256" key="2">
    <source>
        <dbReference type="ARBA" id="ARBA00022670"/>
    </source>
</evidence>
<accession>A0ABW5U6B5</accession>
<evidence type="ECO:0000313" key="5">
    <source>
        <dbReference type="EMBL" id="MFD2741344.1"/>
    </source>
</evidence>
<keyword evidence="2" id="KW-0645">Protease</keyword>
<keyword evidence="6" id="KW-1185">Reference proteome</keyword>
<evidence type="ECO:0000256" key="3">
    <source>
        <dbReference type="ARBA" id="ARBA00022801"/>
    </source>
</evidence>
<evidence type="ECO:0000313" key="6">
    <source>
        <dbReference type="Proteomes" id="UP001597474"/>
    </source>
</evidence>
<organism evidence="5 6">
    <name type="scientific">Sulfitobacter aestuarii</name>
    <dbReference type="NCBI Taxonomy" id="2161676"/>
    <lineage>
        <taxon>Bacteria</taxon>
        <taxon>Pseudomonadati</taxon>
        <taxon>Pseudomonadota</taxon>
        <taxon>Alphaproteobacteria</taxon>
        <taxon>Rhodobacterales</taxon>
        <taxon>Roseobacteraceae</taxon>
        <taxon>Sulfitobacter</taxon>
    </lineage>
</organism>
<comment type="cofactor">
    <cofactor evidence="1">
        <name>Zn(2+)</name>
        <dbReference type="ChEBI" id="CHEBI:29105"/>
    </cofactor>
</comment>
<dbReference type="SMART" id="SM01154">
    <property type="entry name" value="DUF1704"/>
    <property type="match status" value="1"/>
</dbReference>
<gene>
    <name evidence="5" type="ORF">ACFSUD_17350</name>
</gene>
<evidence type="ECO:0000256" key="4">
    <source>
        <dbReference type="ARBA" id="ARBA00023049"/>
    </source>
</evidence>
<proteinExistence type="predicted"/>
<dbReference type="PANTHER" id="PTHR31817:SF0">
    <property type="entry name" value="CHROMOSOME UNDETERMINED SCAFFOLD_67, WHOLE GENOME SHOTGUN SEQUENCE"/>
    <property type="match status" value="1"/>
</dbReference>
<dbReference type="InterPro" id="IPR012548">
    <property type="entry name" value="MATCAP"/>
</dbReference>
<keyword evidence="3" id="KW-0378">Hydrolase</keyword>